<comment type="caution">
    <text evidence="2">The sequence shown here is derived from an EMBL/GenBank/DDBJ whole genome shotgun (WGS) entry which is preliminary data.</text>
</comment>
<organism evidence="2 3">
    <name type="scientific">Pleurodeles waltl</name>
    <name type="common">Iberian ribbed newt</name>
    <dbReference type="NCBI Taxonomy" id="8319"/>
    <lineage>
        <taxon>Eukaryota</taxon>
        <taxon>Metazoa</taxon>
        <taxon>Chordata</taxon>
        <taxon>Craniata</taxon>
        <taxon>Vertebrata</taxon>
        <taxon>Euteleostomi</taxon>
        <taxon>Amphibia</taxon>
        <taxon>Batrachia</taxon>
        <taxon>Caudata</taxon>
        <taxon>Salamandroidea</taxon>
        <taxon>Salamandridae</taxon>
        <taxon>Pleurodelinae</taxon>
        <taxon>Pleurodeles</taxon>
    </lineage>
</organism>
<evidence type="ECO:0000313" key="2">
    <source>
        <dbReference type="EMBL" id="KAJ1167525.1"/>
    </source>
</evidence>
<protein>
    <submittedName>
        <fullName evidence="2">Uncharacterized protein</fullName>
    </submittedName>
</protein>
<gene>
    <name evidence="2" type="ORF">NDU88_007916</name>
</gene>
<dbReference type="Proteomes" id="UP001066276">
    <property type="component" value="Chromosome 4_2"/>
</dbReference>
<evidence type="ECO:0000256" key="1">
    <source>
        <dbReference type="SAM" id="MobiDB-lite"/>
    </source>
</evidence>
<name>A0AAV7STU9_PLEWA</name>
<reference evidence="2" key="1">
    <citation type="journal article" date="2022" name="bioRxiv">
        <title>Sequencing and chromosome-scale assembly of the giantPleurodeles waltlgenome.</title>
        <authorList>
            <person name="Brown T."/>
            <person name="Elewa A."/>
            <person name="Iarovenko S."/>
            <person name="Subramanian E."/>
            <person name="Araus A.J."/>
            <person name="Petzold A."/>
            <person name="Susuki M."/>
            <person name="Suzuki K.-i.T."/>
            <person name="Hayashi T."/>
            <person name="Toyoda A."/>
            <person name="Oliveira C."/>
            <person name="Osipova E."/>
            <person name="Leigh N.D."/>
            <person name="Simon A."/>
            <person name="Yun M.H."/>
        </authorList>
    </citation>
    <scope>NUCLEOTIDE SEQUENCE</scope>
    <source>
        <strain evidence="2">20211129_DDA</strain>
        <tissue evidence="2">Liver</tissue>
    </source>
</reference>
<feature type="region of interest" description="Disordered" evidence="1">
    <location>
        <begin position="93"/>
        <end position="120"/>
    </location>
</feature>
<accession>A0AAV7STU9</accession>
<dbReference type="EMBL" id="JANPWB010000008">
    <property type="protein sequence ID" value="KAJ1167525.1"/>
    <property type="molecule type" value="Genomic_DNA"/>
</dbReference>
<proteinExistence type="predicted"/>
<sequence length="120" mass="13820">MAISVSTLNVRCVKDQVRRVGSLRFLAARNRDICSLQECSILYDQSYSPLKLRDASRAAAQEKKSEFRRLQSRLQRLCDLELRGWDMDDDLEKTRKGHKKTSKTVRPCLDSHLGGLREPV</sequence>
<evidence type="ECO:0000313" key="3">
    <source>
        <dbReference type="Proteomes" id="UP001066276"/>
    </source>
</evidence>
<dbReference type="AlphaFoldDB" id="A0AAV7STU9"/>
<keyword evidence="3" id="KW-1185">Reference proteome</keyword>